<reference evidence="1" key="1">
    <citation type="submission" date="2023-04" db="EMBL/GenBank/DDBJ databases">
        <title>Draft Genome sequencing of Naganishia species isolated from polar environments using Oxford Nanopore Technology.</title>
        <authorList>
            <person name="Leo P."/>
            <person name="Venkateswaran K."/>
        </authorList>
    </citation>
    <scope>NUCLEOTIDE SEQUENCE</scope>
    <source>
        <strain evidence="1">MNA-CCFEE 5262</strain>
    </source>
</reference>
<evidence type="ECO:0000313" key="1">
    <source>
        <dbReference type="EMBL" id="KAJ9092982.1"/>
    </source>
</evidence>
<name>A0ACC2V1V6_9TREE</name>
<sequence length="415" mass="46286">MSSPNPASASVQSSPIGDVNDQNDGLSSRQMKGQRLTSDALEHVARYLIYQRAFGPCANLNSTSHAVYNSTLPVLWRTVWISKDKTKGMMLVLRKKSEAIKHVQYLIHPDATGDPQGLCIAAIKRALAPKACIVGPVLLFGETSDEGDRAASMFSASKRIVVHVFDSFYARGSGDLVELWEAIGLLRGRIPERGHRDGLNVNLAVQVHSDRVREEWNMPHKPLTERLTNLDPLRFQKFDFHHGQSLVSSPRIEAFLADLSQLEGIQASVSKLAARTAPNILEEKILAASYCQEMRFFGCNQHNMQIVSGALEKALKSCRYNCLGAFEIFFEPDPALSVVEAKASIRELFEQLQPSYTAAFDRAWLADTLVIRRGLRIWCEPERKLQGLIKFDSSLSTIATITEGGRVVYERKCRN</sequence>
<comment type="caution">
    <text evidence="1">The sequence shown here is derived from an EMBL/GenBank/DDBJ whole genome shotgun (WGS) entry which is preliminary data.</text>
</comment>
<protein>
    <submittedName>
        <fullName evidence="1">Uncharacterized protein</fullName>
    </submittedName>
</protein>
<accession>A0ACC2V1V6</accession>
<dbReference type="EMBL" id="JASBWS010000162">
    <property type="protein sequence ID" value="KAJ9092982.1"/>
    <property type="molecule type" value="Genomic_DNA"/>
</dbReference>
<gene>
    <name evidence="1" type="ORF">QFC20_007225</name>
</gene>
<evidence type="ECO:0000313" key="2">
    <source>
        <dbReference type="Proteomes" id="UP001230649"/>
    </source>
</evidence>
<keyword evidence="2" id="KW-1185">Reference proteome</keyword>
<organism evidence="1 2">
    <name type="scientific">Naganishia adeliensis</name>
    <dbReference type="NCBI Taxonomy" id="92952"/>
    <lineage>
        <taxon>Eukaryota</taxon>
        <taxon>Fungi</taxon>
        <taxon>Dikarya</taxon>
        <taxon>Basidiomycota</taxon>
        <taxon>Agaricomycotina</taxon>
        <taxon>Tremellomycetes</taxon>
        <taxon>Filobasidiales</taxon>
        <taxon>Filobasidiaceae</taxon>
        <taxon>Naganishia</taxon>
    </lineage>
</organism>
<dbReference type="Proteomes" id="UP001230649">
    <property type="component" value="Unassembled WGS sequence"/>
</dbReference>
<proteinExistence type="predicted"/>